<gene>
    <name evidence="2" type="ORF">METZ01_LOCUS221697</name>
</gene>
<feature type="non-terminal residue" evidence="2">
    <location>
        <position position="181"/>
    </location>
</feature>
<protein>
    <recommendedName>
        <fullName evidence="1">Carbohydrate kinase PfkB domain-containing protein</fullName>
    </recommendedName>
</protein>
<feature type="non-terminal residue" evidence="2">
    <location>
        <position position="1"/>
    </location>
</feature>
<name>A0A382G2P8_9ZZZZ</name>
<feature type="domain" description="Carbohydrate kinase PfkB" evidence="1">
    <location>
        <begin position="12"/>
        <end position="175"/>
    </location>
</feature>
<dbReference type="PANTHER" id="PTHR42774:SF3">
    <property type="entry name" value="KETOHEXOKINASE"/>
    <property type="match status" value="1"/>
</dbReference>
<accession>A0A382G2P8</accession>
<proteinExistence type="predicted"/>
<dbReference type="InterPro" id="IPR029056">
    <property type="entry name" value="Ribokinase-like"/>
</dbReference>
<dbReference type="SUPFAM" id="SSF53613">
    <property type="entry name" value="Ribokinase-like"/>
    <property type="match status" value="1"/>
</dbReference>
<dbReference type="Gene3D" id="3.40.1190.20">
    <property type="match status" value="1"/>
</dbReference>
<dbReference type="EMBL" id="UINC01052932">
    <property type="protein sequence ID" value="SVB68843.1"/>
    <property type="molecule type" value="Genomic_DNA"/>
</dbReference>
<dbReference type="Pfam" id="PF00294">
    <property type="entry name" value="PfkB"/>
    <property type="match status" value="1"/>
</dbReference>
<sequence>VGLGLVTVDELYLVDALPIFGESQQARARSRQCGGPAATAMATLARLGVSTRMVSRVGEDADGDFLCNQLAQFGVDVSGIQRGKGASRVAGVFVDAASGDRGFLSTPEDVAPLDAADIHADQFAGAQILHLDDADAAGLAAARLAREAGQRVVFDGTWQSDLLGEFLPLVEAAIVSDFFAR</sequence>
<evidence type="ECO:0000259" key="1">
    <source>
        <dbReference type="Pfam" id="PF00294"/>
    </source>
</evidence>
<evidence type="ECO:0000313" key="2">
    <source>
        <dbReference type="EMBL" id="SVB68843.1"/>
    </source>
</evidence>
<dbReference type="AlphaFoldDB" id="A0A382G2P8"/>
<dbReference type="InterPro" id="IPR011611">
    <property type="entry name" value="PfkB_dom"/>
</dbReference>
<dbReference type="InterPro" id="IPR052562">
    <property type="entry name" value="Ketohexokinase-related"/>
</dbReference>
<reference evidence="2" key="1">
    <citation type="submission" date="2018-05" db="EMBL/GenBank/DDBJ databases">
        <authorList>
            <person name="Lanie J.A."/>
            <person name="Ng W.-L."/>
            <person name="Kazmierczak K.M."/>
            <person name="Andrzejewski T.M."/>
            <person name="Davidsen T.M."/>
            <person name="Wayne K.J."/>
            <person name="Tettelin H."/>
            <person name="Glass J.I."/>
            <person name="Rusch D."/>
            <person name="Podicherti R."/>
            <person name="Tsui H.-C.T."/>
            <person name="Winkler M.E."/>
        </authorList>
    </citation>
    <scope>NUCLEOTIDE SEQUENCE</scope>
</reference>
<organism evidence="2">
    <name type="scientific">marine metagenome</name>
    <dbReference type="NCBI Taxonomy" id="408172"/>
    <lineage>
        <taxon>unclassified sequences</taxon>
        <taxon>metagenomes</taxon>
        <taxon>ecological metagenomes</taxon>
    </lineage>
</organism>
<dbReference type="PANTHER" id="PTHR42774">
    <property type="entry name" value="PHOSPHOTRANSFERASE SYSTEM TRANSPORT PROTEIN"/>
    <property type="match status" value="1"/>
</dbReference>